<feature type="domain" description="Prokaryotic-type class I peptide chain release factors" evidence="6">
    <location>
        <begin position="75"/>
        <end position="91"/>
    </location>
</feature>
<name>A0A816PL60_9BILA</name>
<sequence length="201" mass="23135">MYNFVVRQVLCLSTRQFLITSRTYKSNLSFEKLFPNCKSLDVVSGPIKSPTSESTGNAKFNGFIPTDKLEIAHRHARGPGGQHVNKTLSGVEIRFHVDSATWIPDSIKPRFRDMNHNRINRDGYFVIFSDETRHRLLNQGQCLDRIRALIREASIVPKGLSDEEKQVIEDRKRVASNERVMRKRIQSLSKHERRLSSEDLG</sequence>
<evidence type="ECO:0000313" key="10">
    <source>
        <dbReference type="Proteomes" id="UP000663866"/>
    </source>
</evidence>
<evidence type="ECO:0000256" key="5">
    <source>
        <dbReference type="SAM" id="MobiDB-lite"/>
    </source>
</evidence>
<comment type="caution">
    <text evidence="7">The sequence shown here is derived from an EMBL/GenBank/DDBJ whole genome shotgun (WGS) entry which is preliminary data.</text>
</comment>
<dbReference type="Gene3D" id="3.30.160.20">
    <property type="match status" value="1"/>
</dbReference>
<protein>
    <recommendedName>
        <fullName evidence="3">Large ribosomal subunit protein mL62</fullName>
        <ecNumber evidence="1">3.1.1.29</ecNumber>
    </recommendedName>
    <alternativeName>
        <fullName evidence="4">Peptidyl-tRNA hydrolase ICT1, mitochondrial</fullName>
    </alternativeName>
</protein>
<proteinExistence type="inferred from homology"/>
<dbReference type="InterPro" id="IPR000352">
    <property type="entry name" value="Pep_chain_release_fac_I"/>
</dbReference>
<dbReference type="SUPFAM" id="SSF110916">
    <property type="entry name" value="Peptidyl-tRNA hydrolase domain-like"/>
    <property type="match status" value="1"/>
</dbReference>
<evidence type="ECO:0000259" key="6">
    <source>
        <dbReference type="PROSITE" id="PS00745"/>
    </source>
</evidence>
<dbReference type="EMBL" id="CAJOBG010003230">
    <property type="protein sequence ID" value="CAF4052546.1"/>
    <property type="molecule type" value="Genomic_DNA"/>
</dbReference>
<evidence type="ECO:0000313" key="9">
    <source>
        <dbReference type="Proteomes" id="UP000663856"/>
    </source>
</evidence>
<evidence type="ECO:0000256" key="3">
    <source>
        <dbReference type="ARBA" id="ARBA00039441"/>
    </source>
</evidence>
<dbReference type="EMBL" id="CAJNRF010003350">
    <property type="protein sequence ID" value="CAF2049887.1"/>
    <property type="molecule type" value="Genomic_DNA"/>
</dbReference>
<dbReference type="GO" id="GO:0070126">
    <property type="term" value="P:mitochondrial translational termination"/>
    <property type="evidence" value="ECO:0007669"/>
    <property type="project" value="TreeGrafter"/>
</dbReference>
<accession>A0A816PL60</accession>
<dbReference type="PANTHER" id="PTHR11075">
    <property type="entry name" value="PEPTIDE CHAIN RELEASE FACTOR"/>
    <property type="match status" value="1"/>
</dbReference>
<evidence type="ECO:0000256" key="1">
    <source>
        <dbReference type="ARBA" id="ARBA00013260"/>
    </source>
</evidence>
<reference evidence="7" key="1">
    <citation type="submission" date="2021-02" db="EMBL/GenBank/DDBJ databases">
        <authorList>
            <person name="Nowell W R."/>
        </authorList>
    </citation>
    <scope>NUCLEOTIDE SEQUENCE</scope>
</reference>
<comment type="similarity">
    <text evidence="2">Belongs to the prokaryotic/mitochondrial release factor family. Mitochondrion-specific ribosomal protein mL62 subfamily.</text>
</comment>
<dbReference type="AlphaFoldDB" id="A0A816PL60"/>
<dbReference type="Proteomes" id="UP000663866">
    <property type="component" value="Unassembled WGS sequence"/>
</dbReference>
<gene>
    <name evidence="8" type="ORF">OVN521_LOCUS18089</name>
    <name evidence="7" type="ORF">WKI299_LOCUS9954</name>
</gene>
<dbReference type="GO" id="GO:0005762">
    <property type="term" value="C:mitochondrial large ribosomal subunit"/>
    <property type="evidence" value="ECO:0007669"/>
    <property type="project" value="TreeGrafter"/>
</dbReference>
<feature type="region of interest" description="Disordered" evidence="5">
    <location>
        <begin position="182"/>
        <end position="201"/>
    </location>
</feature>
<organism evidence="7 9">
    <name type="scientific">Rotaria magnacalcarata</name>
    <dbReference type="NCBI Taxonomy" id="392030"/>
    <lineage>
        <taxon>Eukaryota</taxon>
        <taxon>Metazoa</taxon>
        <taxon>Spiralia</taxon>
        <taxon>Gnathifera</taxon>
        <taxon>Rotifera</taxon>
        <taxon>Eurotatoria</taxon>
        <taxon>Bdelloidea</taxon>
        <taxon>Philodinida</taxon>
        <taxon>Philodinidae</taxon>
        <taxon>Rotaria</taxon>
    </lineage>
</organism>
<evidence type="ECO:0000256" key="2">
    <source>
        <dbReference type="ARBA" id="ARBA00038225"/>
    </source>
</evidence>
<dbReference type="GO" id="GO:0004045">
    <property type="term" value="F:peptidyl-tRNA hydrolase activity"/>
    <property type="evidence" value="ECO:0007669"/>
    <property type="project" value="UniProtKB-EC"/>
</dbReference>
<keyword evidence="10" id="KW-1185">Reference proteome</keyword>
<evidence type="ECO:0000313" key="8">
    <source>
        <dbReference type="EMBL" id="CAF4052546.1"/>
    </source>
</evidence>
<dbReference type="Pfam" id="PF00472">
    <property type="entry name" value="RF-1"/>
    <property type="match status" value="1"/>
</dbReference>
<dbReference type="PANTHER" id="PTHR11075:SF54">
    <property type="entry name" value="LARGE RIBOSOMAL SUBUNIT PROTEIN ML62"/>
    <property type="match status" value="1"/>
</dbReference>
<evidence type="ECO:0000313" key="7">
    <source>
        <dbReference type="EMBL" id="CAF2049887.1"/>
    </source>
</evidence>
<dbReference type="EC" id="3.1.1.29" evidence="1"/>
<dbReference type="InterPro" id="IPR052104">
    <property type="entry name" value="Mito_Release_Factor_mL62"/>
</dbReference>
<evidence type="ECO:0000256" key="4">
    <source>
        <dbReference type="ARBA" id="ARBA00041531"/>
    </source>
</evidence>
<dbReference type="PROSITE" id="PS00745">
    <property type="entry name" value="RF_PROK_I"/>
    <property type="match status" value="1"/>
</dbReference>
<dbReference type="GO" id="GO:0016150">
    <property type="term" value="F:translation release factor activity, codon nonspecific"/>
    <property type="evidence" value="ECO:0007669"/>
    <property type="project" value="TreeGrafter"/>
</dbReference>
<dbReference type="Proteomes" id="UP000663856">
    <property type="component" value="Unassembled WGS sequence"/>
</dbReference>